<evidence type="ECO:0000313" key="7">
    <source>
        <dbReference type="EMBL" id="AQU70998.1"/>
    </source>
</evidence>
<protein>
    <submittedName>
        <fullName evidence="7">AfsR family transcriptional regulator</fullName>
    </submittedName>
</protein>
<dbReference type="GO" id="GO:0006355">
    <property type="term" value="P:regulation of DNA-templated transcription"/>
    <property type="evidence" value="ECO:0007669"/>
    <property type="project" value="InterPro"/>
</dbReference>
<reference evidence="7 8" key="1">
    <citation type="submission" date="2016-11" db="EMBL/GenBank/DDBJ databases">
        <title>Complete genome sequence of Streptomyces niveus SCSIO 3406.</title>
        <authorList>
            <person name="Zhu Q."/>
            <person name="Cheng W."/>
            <person name="Song Y."/>
            <person name="Li Q."/>
            <person name="Ju J."/>
        </authorList>
    </citation>
    <scope>NUCLEOTIDE SEQUENCE [LARGE SCALE GENOMIC DNA]</scope>
    <source>
        <strain evidence="7 8">SCSIO 3406</strain>
    </source>
</reference>
<sequence>MPSGAVDRLSVRCRSAALRPTGLVGGRVRVRRMRFGVLGPLTVWTSDGDPVPIPGAKVRALLAHLLVSPGRAVSVGRLVDGLWGAALPDDPGNTLQGKASQLRRALERAEPGGRDLVVSGAGVSGYLLRSGPGAVDAESFTALLDRARAEAVPRTKADLLSEALGLWRGEAFADFAGEPFALAEIGRLEEARLTALEEQAEIRLALGGHAELAGELGGLVAAHPLRERLRAVHLRALYGAGRQTEALDSFEDLRRRLSDELGLEPGRELVSLQQAVLRQDFALTEPSGPDTVRTNLPTAITEIVGRDEAASTVRGLLTASRLVTLTGPGGVGKTRLAVEVGRRCAEAYPDGVWLVELAALAPAPGPRADPDVVNAVAEAVMRVLGVQEAGSAGGGGGAAGPLSSPARRLSGALRDRRLLLFLDNCEHVVDPVAELTATLLPNAPGLTVLTTSQEPLGISGEQVWAVPPLPLPSAVALFTARAGRGTGGHTGTDGEAAVTEVCRRLDGIPLALELAASRVRTIGVHGLVARLDDRFELLAVGPRNAPDRQRTLRAVIDWSWGLLTAPERVVLRRLAVHSGSCALEAAETVCSGDDVRPADVMELLARLVDRSLVVLSDCPEGPRYRLLESVKEYCLEQLRAADELAPVREQHCRYYTELALRAAPLLRGPEQRRWLELLDGEAADLRSALDFAVRQGAGDGERALRTVNALAWYWVLRGRPAEARRFLDSALATGTATRSAAESSNGPLTPDRALAMAWRAGVGLLEGDSDDAERRIRDVLEAYEGGPAPHGLDLDKVDDPAGRATALWFLGFAQMGSGDVATGESLVNRALDAFRALGDSWGTAAALSVRARHAMARGDLDAVKRDGERSARLFDETGDRWGRLQTVFPLATLSQITGDYGHAAGLHREGLAIAEQLGLWTEAAKRLTGLGRISLLTGDHAQARTYHERARKLAREQNFRSGEVDAEIGLGLGARLEGAYDLAERQMRELLSWFREVGYGPGSTLALAELGFVAELRGNAATARTLHLEGFDAARELGDPRAMALALEGLAGARAAADRYGESAMLLGAAAAARESVGAPLPPAERRDVDRISAAARDGLGEGDFDAEFDRGALLDMDEARALGAEEQDADQNQDQD</sequence>
<evidence type="ECO:0000256" key="4">
    <source>
        <dbReference type="PROSITE-ProRule" id="PRU01091"/>
    </source>
</evidence>
<dbReference type="Pfam" id="PF25872">
    <property type="entry name" value="HTH_77"/>
    <property type="match status" value="1"/>
</dbReference>
<feature type="domain" description="OmpR/PhoB-type" evidence="6">
    <location>
        <begin position="25"/>
        <end position="130"/>
    </location>
</feature>
<dbReference type="SUPFAM" id="SSF46894">
    <property type="entry name" value="C-terminal effector domain of the bipartite response regulators"/>
    <property type="match status" value="1"/>
</dbReference>
<dbReference type="GO" id="GO:0003677">
    <property type="term" value="F:DNA binding"/>
    <property type="evidence" value="ECO:0007669"/>
    <property type="project" value="UniProtKB-UniRule"/>
</dbReference>
<evidence type="ECO:0000256" key="1">
    <source>
        <dbReference type="ARBA" id="ARBA00005820"/>
    </source>
</evidence>
<proteinExistence type="inferred from homology"/>
<dbReference type="SMART" id="SM00862">
    <property type="entry name" value="Trans_reg_C"/>
    <property type="match status" value="1"/>
</dbReference>
<organism evidence="7 8">
    <name type="scientific">Streptomyces niveus</name>
    <name type="common">Streptomyces spheroides</name>
    <dbReference type="NCBI Taxonomy" id="193462"/>
    <lineage>
        <taxon>Bacteria</taxon>
        <taxon>Bacillati</taxon>
        <taxon>Actinomycetota</taxon>
        <taxon>Actinomycetes</taxon>
        <taxon>Kitasatosporales</taxon>
        <taxon>Streptomycetaceae</taxon>
        <taxon>Streptomyces</taxon>
    </lineage>
</organism>
<dbReference type="SUPFAM" id="SSF48452">
    <property type="entry name" value="TPR-like"/>
    <property type="match status" value="4"/>
</dbReference>
<dbReference type="InterPro" id="IPR011990">
    <property type="entry name" value="TPR-like_helical_dom_sf"/>
</dbReference>
<dbReference type="InterPro" id="IPR001867">
    <property type="entry name" value="OmpR/PhoB-type_DNA-bd"/>
</dbReference>
<dbReference type="PANTHER" id="PTHR47691:SF3">
    <property type="entry name" value="HTH-TYPE TRANSCRIPTIONAL REGULATOR RV0890C-RELATED"/>
    <property type="match status" value="1"/>
</dbReference>
<accession>A0A1U9R3C4</accession>
<dbReference type="Gene3D" id="1.10.10.10">
    <property type="entry name" value="Winged helix-like DNA-binding domain superfamily/Winged helix DNA-binding domain"/>
    <property type="match status" value="1"/>
</dbReference>
<dbReference type="Pfam" id="PF03704">
    <property type="entry name" value="BTAD"/>
    <property type="match status" value="1"/>
</dbReference>
<feature type="region of interest" description="Disordered" evidence="5">
    <location>
        <begin position="1118"/>
        <end position="1137"/>
    </location>
</feature>
<dbReference type="EMBL" id="CP018047">
    <property type="protein sequence ID" value="AQU70998.1"/>
    <property type="molecule type" value="Genomic_DNA"/>
</dbReference>
<name>A0A1U9R3C4_STRNV</name>
<evidence type="ECO:0000256" key="5">
    <source>
        <dbReference type="SAM" id="MobiDB-lite"/>
    </source>
</evidence>
<evidence type="ECO:0000256" key="3">
    <source>
        <dbReference type="ARBA" id="ARBA00023125"/>
    </source>
</evidence>
<keyword evidence="3 4" id="KW-0238">DNA-binding</keyword>
<evidence type="ECO:0000259" key="6">
    <source>
        <dbReference type="PROSITE" id="PS51755"/>
    </source>
</evidence>
<dbReference type="PANTHER" id="PTHR47691">
    <property type="entry name" value="REGULATOR-RELATED"/>
    <property type="match status" value="1"/>
</dbReference>
<dbReference type="InterPro" id="IPR016032">
    <property type="entry name" value="Sig_transdc_resp-reg_C-effctor"/>
</dbReference>
<dbReference type="KEGG" id="snw:BBN63_17690"/>
<keyword evidence="2" id="KW-0902">Two-component regulatory system</keyword>
<dbReference type="PROSITE" id="PS51755">
    <property type="entry name" value="OMPR_PHOB"/>
    <property type="match status" value="1"/>
</dbReference>
<dbReference type="SUPFAM" id="SSF52540">
    <property type="entry name" value="P-loop containing nucleoside triphosphate hydrolases"/>
    <property type="match status" value="1"/>
</dbReference>
<gene>
    <name evidence="7" type="ORF">BBN63_17690</name>
</gene>
<dbReference type="GO" id="GO:0000160">
    <property type="term" value="P:phosphorelay signal transduction system"/>
    <property type="evidence" value="ECO:0007669"/>
    <property type="project" value="UniProtKB-KW"/>
</dbReference>
<dbReference type="InterPro" id="IPR027417">
    <property type="entry name" value="P-loop_NTPase"/>
</dbReference>
<dbReference type="InterPro" id="IPR005158">
    <property type="entry name" value="BTAD"/>
</dbReference>
<dbReference type="SMART" id="SM01043">
    <property type="entry name" value="BTAD"/>
    <property type="match status" value="1"/>
</dbReference>
<feature type="compositionally biased region" description="Acidic residues" evidence="5">
    <location>
        <begin position="1126"/>
        <end position="1137"/>
    </location>
</feature>
<dbReference type="Proteomes" id="UP000189677">
    <property type="component" value="Chromosome"/>
</dbReference>
<evidence type="ECO:0000313" key="8">
    <source>
        <dbReference type="Proteomes" id="UP000189677"/>
    </source>
</evidence>
<dbReference type="InterPro" id="IPR036388">
    <property type="entry name" value="WH-like_DNA-bd_sf"/>
</dbReference>
<evidence type="ECO:0000256" key="2">
    <source>
        <dbReference type="ARBA" id="ARBA00023012"/>
    </source>
</evidence>
<dbReference type="PRINTS" id="PR00364">
    <property type="entry name" value="DISEASERSIST"/>
</dbReference>
<dbReference type="Gene3D" id="1.25.40.10">
    <property type="entry name" value="Tetratricopeptide repeat domain"/>
    <property type="match status" value="3"/>
</dbReference>
<dbReference type="CDD" id="cd15831">
    <property type="entry name" value="BTAD"/>
    <property type="match status" value="1"/>
</dbReference>
<dbReference type="AlphaFoldDB" id="A0A1U9R3C4"/>
<feature type="DNA-binding region" description="OmpR/PhoB-type" evidence="4">
    <location>
        <begin position="25"/>
        <end position="130"/>
    </location>
</feature>
<comment type="similarity">
    <text evidence="1">Belongs to the AfsR/DnrI/RedD regulatory family.</text>
</comment>
<keyword evidence="8" id="KW-1185">Reference proteome</keyword>
<dbReference type="InterPro" id="IPR058852">
    <property type="entry name" value="HTH_77"/>
</dbReference>